<gene>
    <name evidence="1" type="ORF">LI90_2932</name>
</gene>
<dbReference type="RefSeq" id="WP_066888650.1">
    <property type="nucleotide sequence ID" value="NZ_JYIJ01000018.1"/>
</dbReference>
<organism evidence="1 2">
    <name type="scientific">Carbonactinospora thermoautotrophica</name>
    <dbReference type="NCBI Taxonomy" id="1469144"/>
    <lineage>
        <taxon>Bacteria</taxon>
        <taxon>Bacillati</taxon>
        <taxon>Actinomycetota</taxon>
        <taxon>Actinomycetes</taxon>
        <taxon>Kitasatosporales</taxon>
        <taxon>Carbonactinosporaceae</taxon>
        <taxon>Carbonactinospora</taxon>
    </lineage>
</organism>
<dbReference type="InterPro" id="IPR036661">
    <property type="entry name" value="Luciferase-like_sf"/>
</dbReference>
<dbReference type="GO" id="GO:0016705">
    <property type="term" value="F:oxidoreductase activity, acting on paired donors, with incorporation or reduction of molecular oxygen"/>
    <property type="evidence" value="ECO:0007669"/>
    <property type="project" value="InterPro"/>
</dbReference>
<dbReference type="STRING" id="1469144.LI90_2932"/>
<name>A0A132MVL5_9ACTN</name>
<reference evidence="2" key="1">
    <citation type="submission" date="2015-04" db="EMBL/GenBank/DDBJ databases">
        <title>Physiological reanalysis, assessment of diazotrophy, and genome sequences of multiple isolates of Streptomyces thermoautotrophicus.</title>
        <authorList>
            <person name="MacKellar D.C."/>
            <person name="Lieber L."/>
            <person name="Norman J."/>
            <person name="Bolger A."/>
            <person name="Tobin C."/>
            <person name="Murray J.W."/>
            <person name="Chang R."/>
            <person name="Ford T."/>
            <person name="Nguyen P.Q."/>
            <person name="Woodward J."/>
            <person name="Permingeat H."/>
            <person name="Joshi N.S."/>
            <person name="Silver P.A."/>
            <person name="Usadel B."/>
            <person name="Rutherford A.W."/>
            <person name="Friesen M."/>
            <person name="Prell J."/>
        </authorList>
    </citation>
    <scope>NUCLEOTIDE SEQUENCE [LARGE SCALE GENOMIC DNA]</scope>
    <source>
        <strain evidence="2">H1</strain>
    </source>
</reference>
<evidence type="ECO:0000313" key="2">
    <source>
        <dbReference type="Proteomes" id="UP000070188"/>
    </source>
</evidence>
<dbReference type="AlphaFoldDB" id="A0A132MVL5"/>
<sequence>MVSGVSSPKKIAAAARELVDLAAEYGRPTPGITVSVSPGLGDLPTSLLDAQVRSLTEYGMTEDEARQALVTGSSAQAAERFAELAEAGATRIIGMPFTEDRFRQSELLAEAARLVT</sequence>
<accession>A0A132MVL5</accession>
<dbReference type="EMBL" id="LAXD01000001">
    <property type="protein sequence ID" value="KWX01899.1"/>
    <property type="molecule type" value="Genomic_DNA"/>
</dbReference>
<comment type="caution">
    <text evidence="1">The sequence shown here is derived from an EMBL/GenBank/DDBJ whole genome shotgun (WGS) entry which is preliminary data.</text>
</comment>
<keyword evidence="2" id="KW-1185">Reference proteome</keyword>
<dbReference type="PATRIC" id="fig|1469144.10.peg.3164"/>
<dbReference type="Gene3D" id="3.20.20.30">
    <property type="entry name" value="Luciferase-like domain"/>
    <property type="match status" value="1"/>
</dbReference>
<protein>
    <submittedName>
        <fullName evidence="1">Coenzyme F420-dependent N5 N10-methylene tetrahydromethanopterin reductase-like protein</fullName>
    </submittedName>
</protein>
<proteinExistence type="predicted"/>
<dbReference type="Proteomes" id="UP000070188">
    <property type="component" value="Unassembled WGS sequence"/>
</dbReference>
<dbReference type="SUPFAM" id="SSF51679">
    <property type="entry name" value="Bacterial luciferase-like"/>
    <property type="match status" value="1"/>
</dbReference>
<evidence type="ECO:0000313" key="1">
    <source>
        <dbReference type="EMBL" id="KWX01899.1"/>
    </source>
</evidence>